<feature type="non-terminal residue" evidence="3">
    <location>
        <position position="195"/>
    </location>
</feature>
<gene>
    <name evidence="3" type="ORF">BLA29_010969</name>
</gene>
<accession>A0A1Y3BLG3</accession>
<organism evidence="3 4">
    <name type="scientific">Euroglyphus maynei</name>
    <name type="common">Mayne's house dust mite</name>
    <dbReference type="NCBI Taxonomy" id="6958"/>
    <lineage>
        <taxon>Eukaryota</taxon>
        <taxon>Metazoa</taxon>
        <taxon>Ecdysozoa</taxon>
        <taxon>Arthropoda</taxon>
        <taxon>Chelicerata</taxon>
        <taxon>Arachnida</taxon>
        <taxon>Acari</taxon>
        <taxon>Acariformes</taxon>
        <taxon>Sarcoptiformes</taxon>
        <taxon>Astigmata</taxon>
        <taxon>Psoroptidia</taxon>
        <taxon>Analgoidea</taxon>
        <taxon>Pyroglyphidae</taxon>
        <taxon>Pyroglyphinae</taxon>
        <taxon>Euroglyphus</taxon>
    </lineage>
</organism>
<proteinExistence type="predicted"/>
<evidence type="ECO:0000313" key="4">
    <source>
        <dbReference type="Proteomes" id="UP000194236"/>
    </source>
</evidence>
<feature type="region of interest" description="Disordered" evidence="1">
    <location>
        <begin position="175"/>
        <end position="195"/>
    </location>
</feature>
<protein>
    <recommendedName>
        <fullName evidence="2">DUF7041 domain-containing protein</fullName>
    </recommendedName>
</protein>
<dbReference type="AlphaFoldDB" id="A0A1Y3BLG3"/>
<name>A0A1Y3BLG3_EURMA</name>
<dbReference type="Proteomes" id="UP000194236">
    <property type="component" value="Unassembled WGS sequence"/>
</dbReference>
<dbReference type="Pfam" id="PF23055">
    <property type="entry name" value="DUF7041"/>
    <property type="match status" value="1"/>
</dbReference>
<keyword evidence="4" id="KW-1185">Reference proteome</keyword>
<evidence type="ECO:0000259" key="2">
    <source>
        <dbReference type="Pfam" id="PF23055"/>
    </source>
</evidence>
<comment type="caution">
    <text evidence="3">The sequence shown here is derived from an EMBL/GenBank/DDBJ whole genome shotgun (WGS) entry which is preliminary data.</text>
</comment>
<dbReference type="PANTHER" id="PTHR33327:SF3">
    <property type="entry name" value="RNA-DIRECTED DNA POLYMERASE"/>
    <property type="match status" value="1"/>
</dbReference>
<evidence type="ECO:0000313" key="3">
    <source>
        <dbReference type="EMBL" id="OTF80947.1"/>
    </source>
</evidence>
<feature type="domain" description="DUF7041" evidence="2">
    <location>
        <begin position="10"/>
        <end position="89"/>
    </location>
</feature>
<feature type="compositionally biased region" description="Low complexity" evidence="1">
    <location>
        <begin position="176"/>
        <end position="189"/>
    </location>
</feature>
<reference evidence="3 4" key="1">
    <citation type="submission" date="2017-03" db="EMBL/GenBank/DDBJ databases">
        <title>Genome Survey of Euroglyphus maynei.</title>
        <authorList>
            <person name="Arlian L.G."/>
            <person name="Morgan M.S."/>
            <person name="Rider S.D."/>
        </authorList>
    </citation>
    <scope>NUCLEOTIDE SEQUENCE [LARGE SCALE GENOMIC DNA]</scope>
    <source>
        <strain evidence="3">Arlian Lab</strain>
        <tissue evidence="3">Whole body</tissue>
    </source>
</reference>
<dbReference type="OrthoDB" id="10048650at2759"/>
<dbReference type="EMBL" id="MUJZ01015919">
    <property type="protein sequence ID" value="OTF80947.1"/>
    <property type="molecule type" value="Genomic_DNA"/>
</dbReference>
<dbReference type="PANTHER" id="PTHR33327">
    <property type="entry name" value="ENDONUCLEASE"/>
    <property type="match status" value="1"/>
</dbReference>
<sequence>MNTNVSLQSLWTEDPDGWIASCEARFDALNITDDKQKYHHLICALNKDQLIAVQHIHSVPYSDGHLEKLKSSLITTYKPTKDERMYKLLTKSSLDFGQRPSSAFRQMMNWGDGMVDRKLIMSLWSKLLPENIAPTVSQYINYENLNDDKIRQILESADELVARHTDRKYVHDYARNRSNQSSSCSSRSNKSYRSR</sequence>
<dbReference type="InterPro" id="IPR055469">
    <property type="entry name" value="DUF7041"/>
</dbReference>
<evidence type="ECO:0000256" key="1">
    <source>
        <dbReference type="SAM" id="MobiDB-lite"/>
    </source>
</evidence>